<dbReference type="Pfam" id="PF01636">
    <property type="entry name" value="APH"/>
    <property type="match status" value="1"/>
</dbReference>
<dbReference type="PANTHER" id="PTHR21064:SF1">
    <property type="entry name" value="HYDROXYLYSINE KINASE"/>
    <property type="match status" value="1"/>
</dbReference>
<dbReference type="RefSeq" id="XP_015265207.1">
    <property type="nucleotide sequence ID" value="XM_015409721.1"/>
</dbReference>
<gene>
    <name evidence="12" type="primary">HYKK</name>
</gene>
<evidence type="ECO:0000256" key="4">
    <source>
        <dbReference type="ARBA" id="ARBA00022679"/>
    </source>
</evidence>
<protein>
    <recommendedName>
        <fullName evidence="9">Hydroxylysine kinase</fullName>
        <ecNumber evidence="8">2.7.1.81</ecNumber>
    </recommendedName>
</protein>
<evidence type="ECO:0000256" key="2">
    <source>
        <dbReference type="ARBA" id="ARBA00006219"/>
    </source>
</evidence>
<dbReference type="GeneID" id="107109147"/>
<comment type="function">
    <text evidence="7">Catalyzes the GTP-dependent phosphorylation of 5-hydroxy-L-lysine.</text>
</comment>
<organism evidence="11 12">
    <name type="scientific">Gekko japonicus</name>
    <name type="common">Schlegel's Japanese gecko</name>
    <dbReference type="NCBI Taxonomy" id="146911"/>
    <lineage>
        <taxon>Eukaryota</taxon>
        <taxon>Metazoa</taxon>
        <taxon>Chordata</taxon>
        <taxon>Craniata</taxon>
        <taxon>Vertebrata</taxon>
        <taxon>Euteleostomi</taxon>
        <taxon>Lepidosauria</taxon>
        <taxon>Squamata</taxon>
        <taxon>Bifurcata</taxon>
        <taxon>Gekkota</taxon>
        <taxon>Gekkonidae</taxon>
        <taxon>Gekkoninae</taxon>
        <taxon>Gekko</taxon>
    </lineage>
</organism>
<feature type="domain" description="Aminoglycoside phosphotransferase" evidence="10">
    <location>
        <begin position="17"/>
        <end position="241"/>
    </location>
</feature>
<evidence type="ECO:0000256" key="3">
    <source>
        <dbReference type="ARBA" id="ARBA00022490"/>
    </source>
</evidence>
<accession>A0ABM1JUS0</accession>
<keyword evidence="3" id="KW-0963">Cytoplasm</keyword>
<keyword evidence="11" id="KW-1185">Reference proteome</keyword>
<evidence type="ECO:0000256" key="8">
    <source>
        <dbReference type="ARBA" id="ARBA00038873"/>
    </source>
</evidence>
<dbReference type="InterPro" id="IPR011009">
    <property type="entry name" value="Kinase-like_dom_sf"/>
</dbReference>
<sequence length="350" mass="39216">MSSPFCALKSVAREEPQPKEEYVLKITNSEDSQNPSLIEVQTLIMKFLSNEGFPVGTPRVTKKGEIMFLESIDVGSATQGYLVRLLTFLPGQAVATVPVSPPILYEVGQLAAKLDKTLAEKFHNPLIKHLHRGNFIWNLANVPLLEQYLPALAQKRDLEMVKWVIQQFKLKVVPKLSSFRPCINHGDLNDHNILLDTDSASPESPRYRVSGILDFDMSYGCYVFEVAITIMYMMIESQDPLGVGGHVLAGFESIVPLTAEERDALLLLVSGRFAQSLVMSAHTIRLQPENEEYLMITAKTGWKRLAKLLEVGQEAVEKIWFETAERYACNDPPIDLVLHSDQSCILNMGK</sequence>
<dbReference type="EC" id="2.7.1.81" evidence="8"/>
<evidence type="ECO:0000256" key="6">
    <source>
        <dbReference type="ARBA" id="ARBA00036820"/>
    </source>
</evidence>
<dbReference type="InterPro" id="IPR050249">
    <property type="entry name" value="Pseudomonas-type_ThrB"/>
</dbReference>
<proteinExistence type="inferred from homology"/>
<evidence type="ECO:0000256" key="9">
    <source>
        <dbReference type="ARBA" id="ARBA00040505"/>
    </source>
</evidence>
<name>A0ABM1JUS0_GEKJA</name>
<comment type="subcellular location">
    <subcellularLocation>
        <location evidence="1">Cytoplasm</location>
    </subcellularLocation>
</comment>
<dbReference type="InterPro" id="IPR002575">
    <property type="entry name" value="Aminoglycoside_PTrfase"/>
</dbReference>
<comment type="similarity">
    <text evidence="2">Belongs to the aminoglycoside phosphotransferase family.</text>
</comment>
<evidence type="ECO:0000313" key="11">
    <source>
        <dbReference type="Proteomes" id="UP000694871"/>
    </source>
</evidence>
<evidence type="ECO:0000256" key="7">
    <source>
        <dbReference type="ARBA" id="ARBA00037368"/>
    </source>
</evidence>
<evidence type="ECO:0000256" key="5">
    <source>
        <dbReference type="ARBA" id="ARBA00022777"/>
    </source>
</evidence>
<dbReference type="PANTHER" id="PTHR21064">
    <property type="entry name" value="AMINOGLYCOSIDE PHOSPHOTRANSFERASE DOMAIN-CONTAINING PROTEIN-RELATED"/>
    <property type="match status" value="1"/>
</dbReference>
<evidence type="ECO:0000313" key="12">
    <source>
        <dbReference type="RefSeq" id="XP_015265207.1"/>
    </source>
</evidence>
<dbReference type="GO" id="GO:0016301">
    <property type="term" value="F:kinase activity"/>
    <property type="evidence" value="ECO:0007669"/>
    <property type="project" value="UniProtKB-KW"/>
</dbReference>
<dbReference type="SUPFAM" id="SSF56112">
    <property type="entry name" value="Protein kinase-like (PK-like)"/>
    <property type="match status" value="1"/>
</dbReference>
<dbReference type="Proteomes" id="UP000694871">
    <property type="component" value="Unplaced"/>
</dbReference>
<keyword evidence="5 12" id="KW-0418">Kinase</keyword>
<evidence type="ECO:0000256" key="1">
    <source>
        <dbReference type="ARBA" id="ARBA00004496"/>
    </source>
</evidence>
<evidence type="ECO:0000259" key="10">
    <source>
        <dbReference type="Pfam" id="PF01636"/>
    </source>
</evidence>
<keyword evidence="4" id="KW-0808">Transferase</keyword>
<reference evidence="12" key="1">
    <citation type="submission" date="2025-08" db="UniProtKB">
        <authorList>
            <consortium name="RefSeq"/>
        </authorList>
    </citation>
    <scope>IDENTIFICATION</scope>
</reference>
<comment type="catalytic activity">
    <reaction evidence="6">
        <text>(5R)-5-hydroxy-L-lysine + GTP = (5R)-5-phosphooxy-L-lysine + GDP + H(+)</text>
        <dbReference type="Rhea" id="RHEA:19049"/>
        <dbReference type="ChEBI" id="CHEBI:15378"/>
        <dbReference type="ChEBI" id="CHEBI:37565"/>
        <dbReference type="ChEBI" id="CHEBI:57882"/>
        <dbReference type="ChEBI" id="CHEBI:58189"/>
        <dbReference type="ChEBI" id="CHEBI:58357"/>
        <dbReference type="EC" id="2.7.1.81"/>
    </reaction>
</comment>
<dbReference type="Gene3D" id="3.90.1200.10">
    <property type="match status" value="1"/>
</dbReference>